<dbReference type="Pfam" id="PF10096">
    <property type="entry name" value="DUF2334"/>
    <property type="match status" value="1"/>
</dbReference>
<dbReference type="EMBL" id="MYFO01000037">
    <property type="protein sequence ID" value="TFE84212.1"/>
    <property type="molecule type" value="Genomic_DNA"/>
</dbReference>
<dbReference type="SUPFAM" id="SSF88713">
    <property type="entry name" value="Glycoside hydrolase/deacetylase"/>
    <property type="match status" value="1"/>
</dbReference>
<keyword evidence="2" id="KW-1185">Reference proteome</keyword>
<reference evidence="1 2" key="1">
    <citation type="submission" date="2017-03" db="EMBL/GenBank/DDBJ databases">
        <title>Isolation of Levoglucosan Utilizing Bacteria.</title>
        <authorList>
            <person name="Arya A.S."/>
        </authorList>
    </citation>
    <scope>NUCLEOTIDE SEQUENCE [LARGE SCALE GENOMIC DNA]</scope>
    <source>
        <strain evidence="1 2">MEC069</strain>
    </source>
</reference>
<dbReference type="RefSeq" id="WP_134756340.1">
    <property type="nucleotide sequence ID" value="NZ_MYFO02000019.1"/>
</dbReference>
<dbReference type="OrthoDB" id="2339428at2"/>
<evidence type="ECO:0000313" key="1">
    <source>
        <dbReference type="EMBL" id="TFE84212.1"/>
    </source>
</evidence>
<dbReference type="InterPro" id="IPR011330">
    <property type="entry name" value="Glyco_hydro/deAcase_b/a-brl"/>
</dbReference>
<gene>
    <name evidence="1" type="ORF">B5M42_20785</name>
</gene>
<dbReference type="Gene3D" id="3.20.20.370">
    <property type="entry name" value="Glycoside hydrolase/deacetylase"/>
    <property type="match status" value="1"/>
</dbReference>
<comment type="caution">
    <text evidence="1">The sequence shown here is derived from an EMBL/GenBank/DDBJ whole genome shotgun (WGS) entry which is preliminary data.</text>
</comment>
<evidence type="ECO:0008006" key="3">
    <source>
        <dbReference type="Google" id="ProtNLM"/>
    </source>
</evidence>
<organism evidence="1 2">
    <name type="scientific">Paenibacillus athensensis</name>
    <dbReference type="NCBI Taxonomy" id="1967502"/>
    <lineage>
        <taxon>Bacteria</taxon>
        <taxon>Bacillati</taxon>
        <taxon>Bacillota</taxon>
        <taxon>Bacilli</taxon>
        <taxon>Bacillales</taxon>
        <taxon>Paenibacillaceae</taxon>
        <taxon>Paenibacillus</taxon>
    </lineage>
</organism>
<dbReference type="AlphaFoldDB" id="A0A4Y8PUH6"/>
<proteinExistence type="predicted"/>
<name>A0A4Y8PUH6_9BACL</name>
<evidence type="ECO:0000313" key="2">
    <source>
        <dbReference type="Proteomes" id="UP000298246"/>
    </source>
</evidence>
<dbReference type="InterPro" id="IPR018763">
    <property type="entry name" value="DUF2334"/>
</dbReference>
<dbReference type="Proteomes" id="UP000298246">
    <property type="component" value="Unassembled WGS sequence"/>
</dbReference>
<dbReference type="GO" id="GO:0005975">
    <property type="term" value="P:carbohydrate metabolic process"/>
    <property type="evidence" value="ECO:0007669"/>
    <property type="project" value="InterPro"/>
</dbReference>
<accession>A0A4Y8PUH6</accession>
<sequence length="287" mass="31437">MKALLRLEDIGPGGYYGDGQSRQKLAAVGDMLHRLGVPFHAAIISRFVDPLRGVDCPLSATGVPAAAELAAHLHKWRDDGVSLGLHGYTHQYGRSISGEGFEFAYAGCRGDCPPDDSPQALGTTAGLANSYAYRRLALAFAEFRAVGLAPDWFETPHYAASPAQRRILEACTRFMYEDNPDAPGSRQVTARASANRYGRTWYVPTPLGYVDGTDPERDTARIVEEAARYAPDELASFFFHPFLEFPYIRIAVNGRTVYDERSPLRTLIAGLKAAGRQFVTIRAFSGS</sequence>
<protein>
    <recommendedName>
        <fullName evidence="3">DUF2334 domain-containing protein</fullName>
    </recommendedName>
</protein>